<dbReference type="EMBL" id="CAJVPK010004355">
    <property type="protein sequence ID" value="CAG8635995.1"/>
    <property type="molecule type" value="Genomic_DNA"/>
</dbReference>
<proteinExistence type="predicted"/>
<feature type="non-terminal residue" evidence="1">
    <location>
        <position position="1"/>
    </location>
</feature>
<reference evidence="1" key="1">
    <citation type="submission" date="2021-06" db="EMBL/GenBank/DDBJ databases">
        <authorList>
            <person name="Kallberg Y."/>
            <person name="Tangrot J."/>
            <person name="Rosling A."/>
        </authorList>
    </citation>
    <scope>NUCLEOTIDE SEQUENCE</scope>
    <source>
        <strain evidence="1">AZ414A</strain>
    </source>
</reference>
<dbReference type="OrthoDB" id="73465at2759"/>
<accession>A0A9N9DI77</accession>
<evidence type="ECO:0000313" key="1">
    <source>
        <dbReference type="EMBL" id="CAG8635995.1"/>
    </source>
</evidence>
<organism evidence="1 2">
    <name type="scientific">Diversispora eburnea</name>
    <dbReference type="NCBI Taxonomy" id="1213867"/>
    <lineage>
        <taxon>Eukaryota</taxon>
        <taxon>Fungi</taxon>
        <taxon>Fungi incertae sedis</taxon>
        <taxon>Mucoromycota</taxon>
        <taxon>Glomeromycotina</taxon>
        <taxon>Glomeromycetes</taxon>
        <taxon>Diversisporales</taxon>
        <taxon>Diversisporaceae</taxon>
        <taxon>Diversispora</taxon>
    </lineage>
</organism>
<gene>
    <name evidence="1" type="ORF">DEBURN_LOCUS10970</name>
</gene>
<protein>
    <submittedName>
        <fullName evidence="1">3884_t:CDS:1</fullName>
    </submittedName>
</protein>
<keyword evidence="2" id="KW-1185">Reference proteome</keyword>
<sequence length="138" mass="15346">ERCVDIPDPLNPSKQVIVDCPPTVNSDAYVKRQTTNFFEVTHTCSATAALCNNIREAFNDAGNEISKVLKLKQIIKVNATFTDLSNPLLLGAAGPARYIPLTSDDKIIRRYSQPLVKQFSLSVHPEYDDYDIIASFNT</sequence>
<evidence type="ECO:0000313" key="2">
    <source>
        <dbReference type="Proteomes" id="UP000789706"/>
    </source>
</evidence>
<name>A0A9N9DI77_9GLOM</name>
<dbReference type="Proteomes" id="UP000789706">
    <property type="component" value="Unassembled WGS sequence"/>
</dbReference>
<comment type="caution">
    <text evidence="1">The sequence shown here is derived from an EMBL/GenBank/DDBJ whole genome shotgun (WGS) entry which is preliminary data.</text>
</comment>
<feature type="non-terminal residue" evidence="1">
    <location>
        <position position="138"/>
    </location>
</feature>
<dbReference type="AlphaFoldDB" id="A0A9N9DI77"/>